<protein>
    <recommendedName>
        <fullName evidence="5 10">N-(5'-phosphoribosyl)anthranilate isomerase</fullName>
        <shortName evidence="10">PRAI</shortName>
        <ecNumber evidence="4 10">5.3.1.24</ecNumber>
    </recommendedName>
</protein>
<dbReference type="Pfam" id="PF00697">
    <property type="entry name" value="PRAI"/>
    <property type="match status" value="1"/>
</dbReference>
<sequence length="219" mass="23475">MTRTRIKICGLTREEDIDAVVEAGADAIGMVFYPPSPRALSVARAAELRKRIPPFVDLVALFVNASKEEIDAVRGEVGPELLQFHGDELEEDCARYGHRYLRAFRVGGPGLDTAAGLLESCEAYGSAAGWLFDSHSDGYGGSGRTFDWSLVSSASARPVVLSGGLHASNVAQAIQAIRPAAVDVSSGVESARGIKSAERIREFVTEVRLADDKLRQAQT</sequence>
<evidence type="ECO:0000256" key="4">
    <source>
        <dbReference type="ARBA" id="ARBA00012572"/>
    </source>
</evidence>
<keyword evidence="8 10" id="KW-0057">Aromatic amino acid biosynthesis</keyword>
<evidence type="ECO:0000256" key="8">
    <source>
        <dbReference type="ARBA" id="ARBA00023141"/>
    </source>
</evidence>
<evidence type="ECO:0000256" key="2">
    <source>
        <dbReference type="ARBA" id="ARBA00004664"/>
    </source>
</evidence>
<keyword evidence="6 10" id="KW-0028">Amino-acid biosynthesis</keyword>
<dbReference type="EMBL" id="CP043046">
    <property type="protein sequence ID" value="QEI06967.1"/>
    <property type="molecule type" value="Genomic_DNA"/>
</dbReference>
<keyword evidence="7 10" id="KW-0822">Tryptophan biosynthesis</keyword>
<dbReference type="InterPro" id="IPR011060">
    <property type="entry name" value="RibuloseP-bd_barrel"/>
</dbReference>
<keyword evidence="9 10" id="KW-0413">Isomerase</keyword>
<dbReference type="PANTHER" id="PTHR42894">
    <property type="entry name" value="N-(5'-PHOSPHORIBOSYL)ANTHRANILATE ISOMERASE"/>
    <property type="match status" value="1"/>
</dbReference>
<dbReference type="Proteomes" id="UP000325161">
    <property type="component" value="Chromosome"/>
</dbReference>
<proteinExistence type="inferred from homology"/>
<evidence type="ECO:0000256" key="6">
    <source>
        <dbReference type="ARBA" id="ARBA00022605"/>
    </source>
</evidence>
<dbReference type="FunFam" id="3.20.20.70:FF:000075">
    <property type="entry name" value="Tryptophan biosynthesis protein TRP1"/>
    <property type="match status" value="1"/>
</dbReference>
<evidence type="ECO:0000313" key="12">
    <source>
        <dbReference type="EMBL" id="QEI06967.1"/>
    </source>
</evidence>
<dbReference type="EC" id="5.3.1.24" evidence="4 10"/>
<dbReference type="UniPathway" id="UPA00035">
    <property type="reaction ID" value="UER00042"/>
</dbReference>
<dbReference type="CDD" id="cd00405">
    <property type="entry name" value="PRAI"/>
    <property type="match status" value="1"/>
</dbReference>
<accession>A0A5C0B2Y1</accession>
<evidence type="ECO:0000256" key="9">
    <source>
        <dbReference type="ARBA" id="ARBA00023235"/>
    </source>
</evidence>
<evidence type="ECO:0000256" key="10">
    <source>
        <dbReference type="HAMAP-Rule" id="MF_00135"/>
    </source>
</evidence>
<evidence type="ECO:0000259" key="11">
    <source>
        <dbReference type="Pfam" id="PF00697"/>
    </source>
</evidence>
<gene>
    <name evidence="10" type="primary">trpF</name>
    <name evidence="12" type="ORF">FXN63_14820</name>
</gene>
<reference evidence="12 13" key="1">
    <citation type="submission" date="2019-08" db="EMBL/GenBank/DDBJ databases">
        <title>Amphibian skin-associated Pigmentiphaga: genome sequence and occurrence across geography and hosts.</title>
        <authorList>
            <person name="Bletz M.C."/>
            <person name="Bunk B."/>
            <person name="Sproeer C."/>
            <person name="Biwer P."/>
            <person name="Reiter S."/>
            <person name="Rabemananjara F.C.E."/>
            <person name="Schulz S."/>
            <person name="Overmann J."/>
            <person name="Vences M."/>
        </authorList>
    </citation>
    <scope>NUCLEOTIDE SEQUENCE [LARGE SCALE GENOMIC DNA]</scope>
    <source>
        <strain evidence="12 13">Mada1488</strain>
    </source>
</reference>
<feature type="domain" description="N-(5'phosphoribosyl) anthranilate isomerase (PRAI)" evidence="11">
    <location>
        <begin position="6"/>
        <end position="205"/>
    </location>
</feature>
<organism evidence="12 13">
    <name type="scientific">Pigmentiphaga aceris</name>
    <dbReference type="NCBI Taxonomy" id="1940612"/>
    <lineage>
        <taxon>Bacteria</taxon>
        <taxon>Pseudomonadati</taxon>
        <taxon>Pseudomonadota</taxon>
        <taxon>Betaproteobacteria</taxon>
        <taxon>Burkholderiales</taxon>
        <taxon>Alcaligenaceae</taxon>
        <taxon>Pigmentiphaga</taxon>
    </lineage>
</organism>
<comment type="pathway">
    <text evidence="2 10">Amino-acid biosynthesis; L-tryptophan biosynthesis; L-tryptophan from chorismate: step 3/5.</text>
</comment>
<dbReference type="NCBIfam" id="NF002298">
    <property type="entry name" value="PRK01222.1-4"/>
    <property type="match status" value="1"/>
</dbReference>
<dbReference type="NCBIfam" id="NF002299">
    <property type="entry name" value="PRK01222.1-6"/>
    <property type="match status" value="1"/>
</dbReference>
<dbReference type="KEGG" id="pacr:FXN63_14820"/>
<evidence type="ECO:0000256" key="3">
    <source>
        <dbReference type="ARBA" id="ARBA00007571"/>
    </source>
</evidence>
<evidence type="ECO:0000256" key="7">
    <source>
        <dbReference type="ARBA" id="ARBA00022822"/>
    </source>
</evidence>
<dbReference type="Gene3D" id="3.20.20.70">
    <property type="entry name" value="Aldolase class I"/>
    <property type="match status" value="1"/>
</dbReference>
<keyword evidence="13" id="KW-1185">Reference proteome</keyword>
<dbReference type="GO" id="GO:0000162">
    <property type="term" value="P:L-tryptophan biosynthetic process"/>
    <property type="evidence" value="ECO:0007669"/>
    <property type="project" value="UniProtKB-UniRule"/>
</dbReference>
<dbReference type="RefSeq" id="WP_148816014.1">
    <property type="nucleotide sequence ID" value="NZ_CP043046.1"/>
</dbReference>
<dbReference type="HAMAP" id="MF_00135">
    <property type="entry name" value="PRAI"/>
    <property type="match status" value="1"/>
</dbReference>
<dbReference type="InterPro" id="IPR001240">
    <property type="entry name" value="PRAI_dom"/>
</dbReference>
<dbReference type="GO" id="GO:0004640">
    <property type="term" value="F:phosphoribosylanthranilate isomerase activity"/>
    <property type="evidence" value="ECO:0007669"/>
    <property type="project" value="UniProtKB-UniRule"/>
</dbReference>
<comment type="catalytic activity">
    <reaction evidence="1 10">
        <text>N-(5-phospho-beta-D-ribosyl)anthranilate = 1-(2-carboxyphenylamino)-1-deoxy-D-ribulose 5-phosphate</text>
        <dbReference type="Rhea" id="RHEA:21540"/>
        <dbReference type="ChEBI" id="CHEBI:18277"/>
        <dbReference type="ChEBI" id="CHEBI:58613"/>
        <dbReference type="EC" id="5.3.1.24"/>
    </reaction>
</comment>
<dbReference type="SUPFAM" id="SSF51366">
    <property type="entry name" value="Ribulose-phoshate binding barrel"/>
    <property type="match status" value="1"/>
</dbReference>
<dbReference type="InterPro" id="IPR044643">
    <property type="entry name" value="TrpF_fam"/>
</dbReference>
<evidence type="ECO:0000256" key="1">
    <source>
        <dbReference type="ARBA" id="ARBA00001164"/>
    </source>
</evidence>
<dbReference type="PANTHER" id="PTHR42894:SF1">
    <property type="entry name" value="N-(5'-PHOSPHORIBOSYL)ANTHRANILATE ISOMERASE"/>
    <property type="match status" value="1"/>
</dbReference>
<evidence type="ECO:0000256" key="5">
    <source>
        <dbReference type="ARBA" id="ARBA00022272"/>
    </source>
</evidence>
<comment type="similarity">
    <text evidence="3 10">Belongs to the TrpF family.</text>
</comment>
<dbReference type="AlphaFoldDB" id="A0A5C0B2Y1"/>
<dbReference type="InterPro" id="IPR013785">
    <property type="entry name" value="Aldolase_TIM"/>
</dbReference>
<evidence type="ECO:0000313" key="13">
    <source>
        <dbReference type="Proteomes" id="UP000325161"/>
    </source>
</evidence>
<dbReference type="OrthoDB" id="9796196at2"/>
<name>A0A5C0B2Y1_9BURK</name>